<protein>
    <submittedName>
        <fullName evidence="1">Uncharacterized protein</fullName>
    </submittedName>
</protein>
<gene>
    <name evidence="1" type="ORF">H9L06_06825</name>
</gene>
<dbReference type="RefSeq" id="WP_187554502.1">
    <property type="nucleotide sequence ID" value="NZ_CP060716.1"/>
</dbReference>
<accession>A0A7G9S2F6</accession>
<proteinExistence type="predicted"/>
<keyword evidence="2" id="KW-1185">Reference proteome</keyword>
<dbReference type="Proteomes" id="UP000515934">
    <property type="component" value="Chromosome"/>
</dbReference>
<sequence>MSPFRLSARALPARAQSPVRSLDPAPVAVPWRVVRRSLGIIEIEHRGVESAHQVRFALAGAGMLGLSLPSTLHPGERIRVAVRGSLADEAAEAHDAMLVMRWFQPDGTELLWPIPLE</sequence>
<dbReference type="EMBL" id="CP060716">
    <property type="protein sequence ID" value="QNN62031.1"/>
    <property type="molecule type" value="Genomic_DNA"/>
</dbReference>
<name>A0A7G9S2F6_9MICO</name>
<organism evidence="1 2">
    <name type="scientific">Leucobacter denitrificans</name>
    <dbReference type="NCBI Taxonomy" id="683042"/>
    <lineage>
        <taxon>Bacteria</taxon>
        <taxon>Bacillati</taxon>
        <taxon>Actinomycetota</taxon>
        <taxon>Actinomycetes</taxon>
        <taxon>Micrococcales</taxon>
        <taxon>Microbacteriaceae</taxon>
        <taxon>Leucobacter</taxon>
    </lineage>
</organism>
<dbReference type="AlphaFoldDB" id="A0A7G9S2F6"/>
<reference evidence="1 2" key="1">
    <citation type="submission" date="2020-08" db="EMBL/GenBank/DDBJ databases">
        <title>Genome sequence of Leucobacter denitrificans KACC 14055T.</title>
        <authorList>
            <person name="Hyun D.-W."/>
            <person name="Bae J.-W."/>
        </authorList>
    </citation>
    <scope>NUCLEOTIDE SEQUENCE [LARGE SCALE GENOMIC DNA]</scope>
    <source>
        <strain evidence="1 2">KACC 14055</strain>
    </source>
</reference>
<evidence type="ECO:0000313" key="1">
    <source>
        <dbReference type="EMBL" id="QNN62031.1"/>
    </source>
</evidence>
<dbReference type="KEGG" id="ldn:H9L06_06825"/>
<evidence type="ECO:0000313" key="2">
    <source>
        <dbReference type="Proteomes" id="UP000515934"/>
    </source>
</evidence>